<dbReference type="GO" id="GO:0009246">
    <property type="term" value="P:enterobacterial common antigen biosynthetic process"/>
    <property type="evidence" value="ECO:0007669"/>
    <property type="project" value="TreeGrafter"/>
</dbReference>
<evidence type="ECO:0000256" key="1">
    <source>
        <dbReference type="ARBA" id="ARBA00004651"/>
    </source>
</evidence>
<gene>
    <name evidence="9" type="ORF">UN64_04475</name>
</gene>
<evidence type="ECO:0000256" key="3">
    <source>
        <dbReference type="ARBA" id="ARBA00022475"/>
    </source>
</evidence>
<feature type="transmembrane region" description="Helical" evidence="7">
    <location>
        <begin position="206"/>
        <end position="224"/>
    </location>
</feature>
<comment type="caution">
    <text evidence="9">The sequence shown here is derived from an EMBL/GenBank/DDBJ whole genome shotgun (WGS) entry which is preliminary data.</text>
</comment>
<evidence type="ECO:0000256" key="5">
    <source>
        <dbReference type="ARBA" id="ARBA00022989"/>
    </source>
</evidence>
<comment type="subcellular location">
    <subcellularLocation>
        <location evidence="1">Cell membrane</location>
        <topology evidence="1">Multi-pass membrane protein</topology>
    </subcellularLocation>
</comment>
<keyword evidence="5 7" id="KW-1133">Transmembrane helix</keyword>
<feature type="transmembrane region" description="Helical" evidence="7">
    <location>
        <begin position="149"/>
        <end position="169"/>
    </location>
</feature>
<feature type="transmembrane region" description="Helical" evidence="7">
    <location>
        <begin position="79"/>
        <end position="97"/>
    </location>
</feature>
<feature type="transmembrane region" description="Helical" evidence="7">
    <location>
        <begin position="12"/>
        <end position="34"/>
    </location>
</feature>
<feature type="transmembrane region" description="Helical" evidence="7">
    <location>
        <begin position="49"/>
        <end position="67"/>
    </location>
</feature>
<dbReference type="Pfam" id="PF01757">
    <property type="entry name" value="Acyl_transf_3"/>
    <property type="match status" value="1"/>
</dbReference>
<evidence type="ECO:0000256" key="2">
    <source>
        <dbReference type="ARBA" id="ARBA00007400"/>
    </source>
</evidence>
<evidence type="ECO:0000313" key="9">
    <source>
        <dbReference type="EMBL" id="OOE14454.1"/>
    </source>
</evidence>
<dbReference type="GO" id="GO:0016413">
    <property type="term" value="F:O-acetyltransferase activity"/>
    <property type="evidence" value="ECO:0007669"/>
    <property type="project" value="TreeGrafter"/>
</dbReference>
<dbReference type="GO" id="GO:0005886">
    <property type="term" value="C:plasma membrane"/>
    <property type="evidence" value="ECO:0007669"/>
    <property type="project" value="UniProtKB-SubCell"/>
</dbReference>
<reference evidence="9 10" key="1">
    <citation type="submission" date="2016-11" db="EMBL/GenBank/DDBJ databases">
        <authorList>
            <person name="Jaros S."/>
            <person name="Januszkiewicz K."/>
            <person name="Wedrychowicz H."/>
        </authorList>
    </citation>
    <scope>NUCLEOTIDE SEQUENCE [LARGE SCALE GENOMIC DNA]</scope>
    <source>
        <strain evidence="9 10">Con a/3</strain>
    </source>
</reference>
<evidence type="ECO:0000313" key="10">
    <source>
        <dbReference type="Proteomes" id="UP000188597"/>
    </source>
</evidence>
<feature type="domain" description="Acyltransferase 3" evidence="8">
    <location>
        <begin position="9"/>
        <end position="321"/>
    </location>
</feature>
<feature type="transmembrane region" description="Helical" evidence="7">
    <location>
        <begin position="236"/>
        <end position="255"/>
    </location>
</feature>
<evidence type="ECO:0000256" key="4">
    <source>
        <dbReference type="ARBA" id="ARBA00022692"/>
    </source>
</evidence>
<feature type="transmembrane region" description="Helical" evidence="7">
    <location>
        <begin position="267"/>
        <end position="287"/>
    </location>
</feature>
<keyword evidence="6 7" id="KW-0472">Membrane</keyword>
<dbReference type="Proteomes" id="UP000188597">
    <property type="component" value="Unassembled WGS sequence"/>
</dbReference>
<keyword evidence="4 7" id="KW-0812">Transmembrane</keyword>
<dbReference type="EMBL" id="MQMF01000001">
    <property type="protein sequence ID" value="OOE14454.1"/>
    <property type="molecule type" value="Genomic_DNA"/>
</dbReference>
<feature type="transmembrane region" description="Helical" evidence="7">
    <location>
        <begin position="175"/>
        <end position="194"/>
    </location>
</feature>
<dbReference type="InterPro" id="IPR002656">
    <property type="entry name" value="Acyl_transf_3_dom"/>
</dbReference>
<accession>A0A1V3GC81</accession>
<protein>
    <recommendedName>
        <fullName evidence="8">Acyltransferase 3 domain-containing protein</fullName>
    </recommendedName>
</protein>
<name>A0A1V3GC81_9BACL</name>
<dbReference type="PANTHER" id="PTHR40074:SF2">
    <property type="entry name" value="O-ACETYLTRANSFERASE WECH"/>
    <property type="match status" value="1"/>
</dbReference>
<evidence type="ECO:0000256" key="7">
    <source>
        <dbReference type="SAM" id="Phobius"/>
    </source>
</evidence>
<keyword evidence="3" id="KW-1003">Cell membrane</keyword>
<evidence type="ECO:0000259" key="8">
    <source>
        <dbReference type="Pfam" id="PF01757"/>
    </source>
</evidence>
<feature type="transmembrane region" description="Helical" evidence="7">
    <location>
        <begin position="120"/>
        <end position="137"/>
    </location>
</feature>
<feature type="transmembrane region" description="Helical" evidence="7">
    <location>
        <begin position="307"/>
        <end position="329"/>
    </location>
</feature>
<dbReference type="PANTHER" id="PTHR40074">
    <property type="entry name" value="O-ACETYLTRANSFERASE WECH"/>
    <property type="match status" value="1"/>
</dbReference>
<proteinExistence type="inferred from homology"/>
<organism evidence="9 10">
    <name type="scientific">Fictibacillus arsenicus</name>
    <dbReference type="NCBI Taxonomy" id="255247"/>
    <lineage>
        <taxon>Bacteria</taxon>
        <taxon>Bacillati</taxon>
        <taxon>Bacillota</taxon>
        <taxon>Bacilli</taxon>
        <taxon>Bacillales</taxon>
        <taxon>Fictibacillaceae</taxon>
        <taxon>Fictibacillus</taxon>
    </lineage>
</organism>
<evidence type="ECO:0000256" key="6">
    <source>
        <dbReference type="ARBA" id="ARBA00023136"/>
    </source>
</evidence>
<comment type="similarity">
    <text evidence="2">Belongs to the acyltransferase 3 family.</text>
</comment>
<sequence length="340" mass="38915">MKEGDHLIQYANALRALAIMAVVMIHVVASLIAGDISKTWWLANIIESFARWSVPVFVMVSGALLLGKDEPLSVFLKKRASKIIIPFLFWILFYELLKVRTDIDMFSLKTAIVNIYTDKTFYHLWFLYMIVGIYLITPIFRPIAQNNKLLIYFIIVWLLLRVENLIFYFTSMHTGFKLGMFLGFTGYFLLGYLLAKHTLSKKVTAFIYIGGVVGLLITIFGTYFSTASKGVLDIYWYDYLSLNTILVSAAIFVLFKQNFNFNVRLVNSFAAASFGIYLIHPFFLVFYKSRIFQDLFGFALHSKTIHVLFGVPVTFVVVTLSSYLAVLILQKIPIVNKIVP</sequence>
<dbReference type="AlphaFoldDB" id="A0A1V3GC81"/>